<dbReference type="EMBL" id="MU004231">
    <property type="protein sequence ID" value="KAF2673011.1"/>
    <property type="molecule type" value="Genomic_DNA"/>
</dbReference>
<dbReference type="OrthoDB" id="5295996at2759"/>
<sequence>MEEYFSTKQCQEFELARQDLPRYIFRGYTEHSGRFINYDANGKPDFQPLNTADEIRPLAFALKPLVETPFAKRDIKDIQNGPWQVSNHLNYASDWVPTEFSSWTASLRVAIHYALKQTNADPKSVFLAVLDTKHPECRVKAYPSRKLDKGTNYYMEYLVHGVVSGPALRVVRWEDWSNAFPHPMWEAFRYNIFVGPLDIDNMEEFQGRQDPLQANFLEQAAKVTRLVARPDEPDLAFVIFSALLTQVKRDWFRDLASTRRAAHVLTNLLAWYGFNCPRSLQGYSQNLIPEFPQDAELSPDVNQHWNILRAITNEYPWIHEVIESLFAEDCGYTYHYFELMDPWTGKPPPGLEEAYEKWLEEGGPEAKAQKQAMMDKKMEDSLQLLEWLAITQPVNFTVEQDNEFAAMSYFDYCGLWDKYEYDLWLRMDTSIDKETKQADFRRKEESGAW</sequence>
<dbReference type="AlphaFoldDB" id="A0A6A6UND2"/>
<keyword evidence="2" id="KW-1185">Reference proteome</keyword>
<dbReference type="Proteomes" id="UP000799302">
    <property type="component" value="Unassembled WGS sequence"/>
</dbReference>
<name>A0A6A6UND2_9PEZI</name>
<organism evidence="1 2">
    <name type="scientific">Microthyrium microscopicum</name>
    <dbReference type="NCBI Taxonomy" id="703497"/>
    <lineage>
        <taxon>Eukaryota</taxon>
        <taxon>Fungi</taxon>
        <taxon>Dikarya</taxon>
        <taxon>Ascomycota</taxon>
        <taxon>Pezizomycotina</taxon>
        <taxon>Dothideomycetes</taxon>
        <taxon>Dothideomycetes incertae sedis</taxon>
        <taxon>Microthyriales</taxon>
        <taxon>Microthyriaceae</taxon>
        <taxon>Microthyrium</taxon>
    </lineage>
</organism>
<evidence type="ECO:0000313" key="2">
    <source>
        <dbReference type="Proteomes" id="UP000799302"/>
    </source>
</evidence>
<accession>A0A6A6UND2</accession>
<protein>
    <submittedName>
        <fullName evidence="1">Uncharacterized protein</fullName>
    </submittedName>
</protein>
<gene>
    <name evidence="1" type="ORF">BT63DRAFT_451041</name>
</gene>
<proteinExistence type="predicted"/>
<evidence type="ECO:0000313" key="1">
    <source>
        <dbReference type="EMBL" id="KAF2673011.1"/>
    </source>
</evidence>
<reference evidence="1" key="1">
    <citation type="journal article" date="2020" name="Stud. Mycol.">
        <title>101 Dothideomycetes genomes: a test case for predicting lifestyles and emergence of pathogens.</title>
        <authorList>
            <person name="Haridas S."/>
            <person name="Albert R."/>
            <person name="Binder M."/>
            <person name="Bloem J."/>
            <person name="Labutti K."/>
            <person name="Salamov A."/>
            <person name="Andreopoulos B."/>
            <person name="Baker S."/>
            <person name="Barry K."/>
            <person name="Bills G."/>
            <person name="Bluhm B."/>
            <person name="Cannon C."/>
            <person name="Castanera R."/>
            <person name="Culley D."/>
            <person name="Daum C."/>
            <person name="Ezra D."/>
            <person name="Gonzalez J."/>
            <person name="Henrissat B."/>
            <person name="Kuo A."/>
            <person name="Liang C."/>
            <person name="Lipzen A."/>
            <person name="Lutzoni F."/>
            <person name="Magnuson J."/>
            <person name="Mondo S."/>
            <person name="Nolan M."/>
            <person name="Ohm R."/>
            <person name="Pangilinan J."/>
            <person name="Park H.-J."/>
            <person name="Ramirez L."/>
            <person name="Alfaro M."/>
            <person name="Sun H."/>
            <person name="Tritt A."/>
            <person name="Yoshinaga Y."/>
            <person name="Zwiers L.-H."/>
            <person name="Turgeon B."/>
            <person name="Goodwin S."/>
            <person name="Spatafora J."/>
            <person name="Crous P."/>
            <person name="Grigoriev I."/>
        </authorList>
    </citation>
    <scope>NUCLEOTIDE SEQUENCE</scope>
    <source>
        <strain evidence="1">CBS 115976</strain>
    </source>
</reference>